<protein>
    <submittedName>
        <fullName evidence="1">Uncharacterized protein</fullName>
    </submittedName>
</protein>
<reference evidence="1 2" key="1">
    <citation type="journal article" date="2011" name="BMC Genomics">
        <title>Genome sequencing reveals diversification of virulence factor content and possible host adaptation in distinct subpopulations of Salmonella enterica.</title>
        <authorList>
            <person name="den Bakker H.C."/>
            <person name="Moreno Switt A.I."/>
            <person name="Govoni G."/>
            <person name="Cummings C.A."/>
            <person name="Ranieri M.L."/>
            <person name="Degoricija L."/>
            <person name="Hoelzer K."/>
            <person name="Rodriguez-Rivera L.D."/>
            <person name="Brown S."/>
            <person name="Bolchacova E."/>
            <person name="Furtado M.R."/>
            <person name="Wiedmann M."/>
        </authorList>
    </citation>
    <scope>NUCLEOTIDE SEQUENCE [LARGE SCALE GENOMIC DNA]</scope>
    <source>
        <strain evidence="1 2">A4-543</strain>
    </source>
</reference>
<dbReference type="PATRIC" id="fig|913082.3.peg.2653"/>
<organism evidence="1 2">
    <name type="scientific">Salmonella enterica subsp. enterica serovar Senftenberg str. A4-543</name>
    <dbReference type="NCBI Taxonomy" id="913082"/>
    <lineage>
        <taxon>Bacteria</taxon>
        <taxon>Pseudomonadati</taxon>
        <taxon>Pseudomonadota</taxon>
        <taxon>Gammaproteobacteria</taxon>
        <taxon>Enterobacterales</taxon>
        <taxon>Enterobacteriaceae</taxon>
        <taxon>Salmonella</taxon>
    </lineage>
</organism>
<proteinExistence type="predicted"/>
<gene>
    <name evidence="1" type="ORF">LTSESEN_3467</name>
</gene>
<sequence>MSEEYWSLCGSELKWMTDPYSLHWKKIPGDYDFAKWGNI</sequence>
<dbReference type="Proteomes" id="UP000005065">
    <property type="component" value="Unassembled WGS sequence"/>
</dbReference>
<evidence type="ECO:0000313" key="2">
    <source>
        <dbReference type="Proteomes" id="UP000005065"/>
    </source>
</evidence>
<comment type="caution">
    <text evidence="1">The sequence shown here is derived from an EMBL/GenBank/DDBJ whole genome shotgun (WGS) entry which is preliminary data.</text>
</comment>
<accession>G5R261</accession>
<dbReference type="EMBL" id="AFCU01001142">
    <property type="protein sequence ID" value="EHC86212.1"/>
    <property type="molecule type" value="Genomic_DNA"/>
</dbReference>
<dbReference type="BioCyc" id="SENT913082:G120J-3964-MONOMER"/>
<evidence type="ECO:0000313" key="1">
    <source>
        <dbReference type="EMBL" id="EHC86212.1"/>
    </source>
</evidence>
<name>G5R261_SALSE</name>
<dbReference type="AlphaFoldDB" id="G5R261"/>